<dbReference type="PANTHER" id="PTHR46577:SF1">
    <property type="entry name" value="HTH-TYPE TRANSCRIPTIONAL REGULATORY PROTEIN GABR"/>
    <property type="match status" value="1"/>
</dbReference>
<dbReference type="InterPro" id="IPR015424">
    <property type="entry name" value="PyrdxlP-dep_Trfase"/>
</dbReference>
<protein>
    <submittedName>
        <fullName evidence="8">Transcriptional regulator, GntR family domain / Aspartate aminotransferase</fullName>
    </submittedName>
</protein>
<proteinExistence type="inferred from homology"/>
<dbReference type="RefSeq" id="WP_095988296.1">
    <property type="nucleotide sequence ID" value="NZ_CP022098.1"/>
</dbReference>
<keyword evidence="4" id="KW-0238">DNA-binding</keyword>
<evidence type="ECO:0000256" key="1">
    <source>
        <dbReference type="ARBA" id="ARBA00005384"/>
    </source>
</evidence>
<dbReference type="PROSITE" id="PS50949">
    <property type="entry name" value="HTH_GNTR"/>
    <property type="match status" value="1"/>
</dbReference>
<keyword evidence="5" id="KW-0804">Transcription</keyword>
<dbReference type="InterPro" id="IPR004839">
    <property type="entry name" value="Aminotransferase_I/II_large"/>
</dbReference>
<dbReference type="KEGG" id="cfus:CYFUS_005873"/>
<dbReference type="Gene3D" id="3.40.640.10">
    <property type="entry name" value="Type I PLP-dependent aspartate aminotransferase-like (Major domain)"/>
    <property type="match status" value="1"/>
</dbReference>
<dbReference type="EMBL" id="CP022098">
    <property type="protein sequence ID" value="ATB40424.1"/>
    <property type="molecule type" value="Genomic_DNA"/>
</dbReference>
<keyword evidence="3" id="KW-0805">Transcription regulation</keyword>
<dbReference type="GO" id="GO:0003700">
    <property type="term" value="F:DNA-binding transcription factor activity"/>
    <property type="evidence" value="ECO:0007669"/>
    <property type="project" value="InterPro"/>
</dbReference>
<evidence type="ECO:0000256" key="6">
    <source>
        <dbReference type="SAM" id="MobiDB-lite"/>
    </source>
</evidence>
<dbReference type="Pfam" id="PF00392">
    <property type="entry name" value="GntR"/>
    <property type="match status" value="1"/>
</dbReference>
<evidence type="ECO:0000313" key="9">
    <source>
        <dbReference type="Proteomes" id="UP000217257"/>
    </source>
</evidence>
<dbReference type="GO" id="GO:0008483">
    <property type="term" value="F:transaminase activity"/>
    <property type="evidence" value="ECO:0007669"/>
    <property type="project" value="UniProtKB-KW"/>
</dbReference>
<dbReference type="CDD" id="cd07377">
    <property type="entry name" value="WHTH_GntR"/>
    <property type="match status" value="1"/>
</dbReference>
<dbReference type="InterPro" id="IPR015421">
    <property type="entry name" value="PyrdxlP-dep_Trfase_major"/>
</dbReference>
<dbReference type="InterPro" id="IPR000524">
    <property type="entry name" value="Tscrpt_reg_HTH_GntR"/>
</dbReference>
<reference evidence="8 9" key="1">
    <citation type="submission" date="2017-06" db="EMBL/GenBank/DDBJ databases">
        <title>Sequencing and comparative analysis of myxobacterial genomes.</title>
        <authorList>
            <person name="Rupp O."/>
            <person name="Goesmann A."/>
            <person name="Sogaard-Andersen L."/>
        </authorList>
    </citation>
    <scope>NUCLEOTIDE SEQUENCE [LARGE SCALE GENOMIC DNA]</scope>
    <source>
        <strain evidence="8 9">DSM 52655</strain>
    </source>
</reference>
<dbReference type="InterPro" id="IPR036390">
    <property type="entry name" value="WH_DNA-bd_sf"/>
</dbReference>
<feature type="domain" description="HTH gntR-type" evidence="7">
    <location>
        <begin position="16"/>
        <end position="84"/>
    </location>
</feature>
<organism evidence="8 9">
    <name type="scientific">Cystobacter fuscus</name>
    <dbReference type="NCBI Taxonomy" id="43"/>
    <lineage>
        <taxon>Bacteria</taxon>
        <taxon>Pseudomonadati</taxon>
        <taxon>Myxococcota</taxon>
        <taxon>Myxococcia</taxon>
        <taxon>Myxococcales</taxon>
        <taxon>Cystobacterineae</taxon>
        <taxon>Archangiaceae</taxon>
        <taxon>Cystobacter</taxon>
    </lineage>
</organism>
<dbReference type="Proteomes" id="UP000217257">
    <property type="component" value="Chromosome"/>
</dbReference>
<dbReference type="PANTHER" id="PTHR46577">
    <property type="entry name" value="HTH-TYPE TRANSCRIPTIONAL REGULATORY PROTEIN GABR"/>
    <property type="match status" value="1"/>
</dbReference>
<dbReference type="SUPFAM" id="SSF53383">
    <property type="entry name" value="PLP-dependent transferases"/>
    <property type="match status" value="1"/>
</dbReference>
<sequence length="489" mass="53002">MKGWDLTLDLHAPSPTPLFVRIARALEEDIRRGRLPPGAPLPGSRTLAKSLGVHRNTVLAAYQELATQGWVTTTAARATSVSPTLPDVPARSTTGVPRSAMPSRVGFSLPAASPLRRERLESPRGALVMAGGEPDVRLLPSSALARAYRRALKLGGKRLLGYGDARGHPRLRAALAEMLSSLRGLAVHADELVITRGSQGALDLVARTLLRPGDTVAVEAIGYRPAWHALQLAGARLAPIPVDGEGLRVEALETLSRRTPVRAVYLTPHHHYPTTVTLSPARRLALMAWARTHRVALIEDDYDHEFHYDGHPVLPLASADRDGLVLYVGTLSKVLAPGLRLGFLAAPRPFLEHALGVREAVDRQGDFAVELAVAELLEEGEVQRHVRKLRGVYRDRRDALVEALERELAGALTVSPPAGGMALWARCAPDVEADAWARAGREEGVIFTPGSTYSFDGRPVPAVRLGFAALKESELVEAVRRMVRARKRP</sequence>
<dbReference type="SMART" id="SM00345">
    <property type="entry name" value="HTH_GNTR"/>
    <property type="match status" value="1"/>
</dbReference>
<dbReference type="Gene3D" id="1.10.10.10">
    <property type="entry name" value="Winged helix-like DNA-binding domain superfamily/Winged helix DNA-binding domain"/>
    <property type="match status" value="1"/>
</dbReference>
<evidence type="ECO:0000313" key="8">
    <source>
        <dbReference type="EMBL" id="ATB40424.1"/>
    </source>
</evidence>
<keyword evidence="8" id="KW-0032">Aminotransferase</keyword>
<dbReference type="Pfam" id="PF00155">
    <property type="entry name" value="Aminotran_1_2"/>
    <property type="match status" value="1"/>
</dbReference>
<dbReference type="GO" id="GO:0030170">
    <property type="term" value="F:pyridoxal phosphate binding"/>
    <property type="evidence" value="ECO:0007669"/>
    <property type="project" value="InterPro"/>
</dbReference>
<name>A0A250J936_9BACT</name>
<keyword evidence="8" id="KW-0808">Transferase</keyword>
<comment type="similarity">
    <text evidence="1">In the C-terminal section; belongs to the class-I pyridoxal-phosphate-dependent aminotransferase family.</text>
</comment>
<dbReference type="GO" id="GO:0003677">
    <property type="term" value="F:DNA binding"/>
    <property type="evidence" value="ECO:0007669"/>
    <property type="project" value="UniProtKB-KW"/>
</dbReference>
<gene>
    <name evidence="8" type="ORF">CYFUS_005873</name>
</gene>
<keyword evidence="2" id="KW-0663">Pyridoxal phosphate</keyword>
<evidence type="ECO:0000256" key="3">
    <source>
        <dbReference type="ARBA" id="ARBA00023015"/>
    </source>
</evidence>
<dbReference type="SUPFAM" id="SSF46785">
    <property type="entry name" value="Winged helix' DNA-binding domain"/>
    <property type="match status" value="1"/>
</dbReference>
<dbReference type="InterPro" id="IPR036388">
    <property type="entry name" value="WH-like_DNA-bd_sf"/>
</dbReference>
<accession>A0A250J936</accession>
<dbReference type="CDD" id="cd00609">
    <property type="entry name" value="AAT_like"/>
    <property type="match status" value="1"/>
</dbReference>
<dbReference type="AlphaFoldDB" id="A0A250J936"/>
<feature type="region of interest" description="Disordered" evidence="6">
    <location>
        <begin position="82"/>
        <end position="102"/>
    </location>
</feature>
<evidence type="ECO:0000256" key="5">
    <source>
        <dbReference type="ARBA" id="ARBA00023163"/>
    </source>
</evidence>
<evidence type="ECO:0000259" key="7">
    <source>
        <dbReference type="PROSITE" id="PS50949"/>
    </source>
</evidence>
<dbReference type="InterPro" id="IPR051446">
    <property type="entry name" value="HTH_trans_reg/aminotransferase"/>
</dbReference>
<dbReference type="PRINTS" id="PR00035">
    <property type="entry name" value="HTHGNTR"/>
</dbReference>
<evidence type="ECO:0000256" key="4">
    <source>
        <dbReference type="ARBA" id="ARBA00023125"/>
    </source>
</evidence>
<evidence type="ECO:0000256" key="2">
    <source>
        <dbReference type="ARBA" id="ARBA00022898"/>
    </source>
</evidence>